<proteinExistence type="predicted"/>
<dbReference type="InterPro" id="IPR039060">
    <property type="entry name" value="Antitox_HigA"/>
</dbReference>
<dbReference type="RefSeq" id="WP_022988140.1">
    <property type="nucleotide sequence ID" value="NZ_NEFY01000001.1"/>
</dbReference>
<gene>
    <name evidence="1" type="ORF">B9Q17_13440</name>
    <name evidence="2" type="ORF">FHK81_10445</name>
</gene>
<organism evidence="2 4">
    <name type="scientific">Marinobacter vinifirmus</name>
    <dbReference type="NCBI Taxonomy" id="355591"/>
    <lineage>
        <taxon>Bacteria</taxon>
        <taxon>Pseudomonadati</taxon>
        <taxon>Pseudomonadota</taxon>
        <taxon>Gammaproteobacteria</taxon>
        <taxon>Pseudomonadales</taxon>
        <taxon>Marinobacteraceae</taxon>
        <taxon>Marinobacter</taxon>
    </lineage>
</organism>
<evidence type="ECO:0000313" key="1">
    <source>
        <dbReference type="EMBL" id="OZC37545.1"/>
    </source>
</evidence>
<dbReference type="GO" id="GO:0006355">
    <property type="term" value="P:regulation of DNA-templated transcription"/>
    <property type="evidence" value="ECO:0007669"/>
    <property type="project" value="InterPro"/>
</dbReference>
<reference evidence="2 4" key="2">
    <citation type="submission" date="2019-07" db="EMBL/GenBank/DDBJ databases">
        <title>The pathways for chlorine oxyanion respiration interact through the shared metabolite chlorate.</title>
        <authorList>
            <person name="Barnum T.P."/>
            <person name="Cheng Y."/>
            <person name="Hill K.A."/>
            <person name="Lucas L.N."/>
            <person name="Carlson H.K."/>
            <person name="Coates J.D."/>
        </authorList>
    </citation>
    <scope>NUCLEOTIDE SEQUENCE [LARGE SCALE GENOMIC DNA]</scope>
    <source>
        <strain evidence="2">UCB</strain>
    </source>
</reference>
<dbReference type="EMBL" id="VMRX01000026">
    <property type="protein sequence ID" value="TVT33074.1"/>
    <property type="molecule type" value="Genomic_DNA"/>
</dbReference>
<evidence type="ECO:0000313" key="4">
    <source>
        <dbReference type="Proteomes" id="UP000319142"/>
    </source>
</evidence>
<accession>A0A259W4M2</accession>
<evidence type="ECO:0000313" key="3">
    <source>
        <dbReference type="Proteomes" id="UP000216984"/>
    </source>
</evidence>
<sequence>MDHLKIIKTPDEHEAALERLMALMEADPQEGSREADELEVLAMLIEQYEQRQFPIDLPDPVSAIRFRMEQQGLKNKDLVPFFGSASKVSEVLNGVRPLSLNMIRRLNHGLGIPTDILVQRPSHEAASARGS</sequence>
<comment type="caution">
    <text evidence="2">The sequence shown here is derived from an EMBL/GenBank/DDBJ whole genome shotgun (WGS) entry which is preliminary data.</text>
</comment>
<dbReference type="AlphaFoldDB" id="A0A259W4M2"/>
<dbReference type="Proteomes" id="UP000216984">
    <property type="component" value="Unassembled WGS sequence"/>
</dbReference>
<keyword evidence="3" id="KW-1185">Reference proteome</keyword>
<name>A0A259W4M2_9GAMM</name>
<evidence type="ECO:0008006" key="5">
    <source>
        <dbReference type="Google" id="ProtNLM"/>
    </source>
</evidence>
<dbReference type="PANTHER" id="PTHR40455:SF1">
    <property type="entry name" value="ANTITOXIN HIGA"/>
    <property type="match status" value="1"/>
</dbReference>
<dbReference type="GO" id="GO:0001046">
    <property type="term" value="F:core promoter sequence-specific DNA binding"/>
    <property type="evidence" value="ECO:0007669"/>
    <property type="project" value="TreeGrafter"/>
</dbReference>
<dbReference type="PANTHER" id="PTHR40455">
    <property type="entry name" value="ANTITOXIN HIGA"/>
    <property type="match status" value="1"/>
</dbReference>
<reference evidence="1 3" key="1">
    <citation type="submission" date="2017-06" db="EMBL/GenBank/DDBJ databases">
        <title>Draft genome sequence of the halophilic bacterium Marinobacter vinifirmus FB1.</title>
        <authorList>
            <person name="Stepanov V.G."/>
            <person name="Roberts D.J."/>
            <person name="Fox G.E."/>
        </authorList>
    </citation>
    <scope>NUCLEOTIDE SEQUENCE [LARGE SCALE GENOMIC DNA]</scope>
    <source>
        <strain evidence="1 3">FB1</strain>
    </source>
</reference>
<evidence type="ECO:0000313" key="2">
    <source>
        <dbReference type="EMBL" id="TVT33074.1"/>
    </source>
</evidence>
<dbReference type="Proteomes" id="UP000319142">
    <property type="component" value="Unassembled WGS sequence"/>
</dbReference>
<dbReference type="EMBL" id="NEFY01000001">
    <property type="protein sequence ID" value="OZC37545.1"/>
    <property type="molecule type" value="Genomic_DNA"/>
</dbReference>
<protein>
    <recommendedName>
        <fullName evidence="5">Transcriptional regulator</fullName>
    </recommendedName>
</protein>